<dbReference type="Pfam" id="PF08246">
    <property type="entry name" value="Inhibitor_I29"/>
    <property type="match status" value="1"/>
</dbReference>
<reference evidence="3 4" key="1">
    <citation type="submission" date="2017-07" db="EMBL/GenBank/DDBJ databases">
        <authorList>
            <person name="Talla V."/>
            <person name="Backstrom N."/>
        </authorList>
    </citation>
    <scope>NUCLEOTIDE SEQUENCE [LARGE SCALE GENOMIC DNA]</scope>
</reference>
<gene>
    <name evidence="3" type="ORF">LSINAPIS_LOCUS8137</name>
</gene>
<dbReference type="AlphaFoldDB" id="A0A5E4QGT2"/>
<sequence>MQRIVKFFIVFLLFVSVINADFTDEVDDYEEKDKFVEDLSSEDGDDDEEPIIYNLKDAPKLFEKFVKDYNKDYKTKADYQQHYKNFVSNLRYINDINSKGRSASSDINQFTDLSDEEIEKSLL</sequence>
<dbReference type="Gene3D" id="1.10.287.2250">
    <property type="match status" value="1"/>
</dbReference>
<dbReference type="SUPFAM" id="SSF54001">
    <property type="entry name" value="Cysteine proteinases"/>
    <property type="match status" value="1"/>
</dbReference>
<protein>
    <recommendedName>
        <fullName evidence="2">Cathepsin propeptide inhibitor domain-containing protein</fullName>
    </recommendedName>
</protein>
<dbReference type="InterPro" id="IPR038765">
    <property type="entry name" value="Papain-like_cys_pep_sf"/>
</dbReference>
<feature type="domain" description="Cathepsin propeptide inhibitor" evidence="2">
    <location>
        <begin position="62"/>
        <end position="118"/>
    </location>
</feature>
<dbReference type="Proteomes" id="UP000324832">
    <property type="component" value="Unassembled WGS sequence"/>
</dbReference>
<organism evidence="3 4">
    <name type="scientific">Leptidea sinapis</name>
    <dbReference type="NCBI Taxonomy" id="189913"/>
    <lineage>
        <taxon>Eukaryota</taxon>
        <taxon>Metazoa</taxon>
        <taxon>Ecdysozoa</taxon>
        <taxon>Arthropoda</taxon>
        <taxon>Hexapoda</taxon>
        <taxon>Insecta</taxon>
        <taxon>Pterygota</taxon>
        <taxon>Neoptera</taxon>
        <taxon>Endopterygota</taxon>
        <taxon>Lepidoptera</taxon>
        <taxon>Glossata</taxon>
        <taxon>Ditrysia</taxon>
        <taxon>Papilionoidea</taxon>
        <taxon>Pieridae</taxon>
        <taxon>Dismorphiinae</taxon>
        <taxon>Leptidea</taxon>
    </lineage>
</organism>
<proteinExistence type="predicted"/>
<dbReference type="SMART" id="SM00848">
    <property type="entry name" value="Inhibitor_I29"/>
    <property type="match status" value="1"/>
</dbReference>
<name>A0A5E4QGT2_9NEOP</name>
<keyword evidence="1" id="KW-0732">Signal</keyword>
<evidence type="ECO:0000256" key="1">
    <source>
        <dbReference type="SAM" id="SignalP"/>
    </source>
</evidence>
<keyword evidence="4" id="KW-1185">Reference proteome</keyword>
<feature type="chain" id="PRO_5022661138" description="Cathepsin propeptide inhibitor domain-containing protein" evidence="1">
    <location>
        <begin position="21"/>
        <end position="123"/>
    </location>
</feature>
<evidence type="ECO:0000259" key="2">
    <source>
        <dbReference type="SMART" id="SM00848"/>
    </source>
</evidence>
<dbReference type="EMBL" id="FZQP02002846">
    <property type="protein sequence ID" value="VVC96687.1"/>
    <property type="molecule type" value="Genomic_DNA"/>
</dbReference>
<dbReference type="InterPro" id="IPR013201">
    <property type="entry name" value="Prot_inhib_I29"/>
</dbReference>
<evidence type="ECO:0000313" key="4">
    <source>
        <dbReference type="Proteomes" id="UP000324832"/>
    </source>
</evidence>
<evidence type="ECO:0000313" key="3">
    <source>
        <dbReference type="EMBL" id="VVC96687.1"/>
    </source>
</evidence>
<feature type="signal peptide" evidence="1">
    <location>
        <begin position="1"/>
        <end position="20"/>
    </location>
</feature>
<accession>A0A5E4QGT2</accession>